<dbReference type="GO" id="GO:0006811">
    <property type="term" value="P:monoatomic ion transport"/>
    <property type="evidence" value="ECO:0007669"/>
    <property type="project" value="UniProtKB-KW"/>
</dbReference>
<keyword evidence="15" id="KW-1185">Reference proteome</keyword>
<feature type="transmembrane region" description="Helical" evidence="13">
    <location>
        <begin position="360"/>
        <end position="380"/>
    </location>
</feature>
<keyword evidence="8 13" id="KW-0812">Transmembrane</keyword>
<feature type="transmembrane region" description="Helical" evidence="13">
    <location>
        <begin position="242"/>
        <end position="262"/>
    </location>
</feature>
<dbReference type="RefSeq" id="WP_087356942.1">
    <property type="nucleotide sequence ID" value="NZ_NFLJ01000002.1"/>
</dbReference>
<evidence type="ECO:0000256" key="3">
    <source>
        <dbReference type="ARBA" id="ARBA00010199"/>
    </source>
</evidence>
<keyword evidence="11 13" id="KW-0472">Membrane</keyword>
<feature type="transmembrane region" description="Helical" evidence="13">
    <location>
        <begin position="167"/>
        <end position="188"/>
    </location>
</feature>
<keyword evidence="10" id="KW-0406">Ion transport</keyword>
<gene>
    <name evidence="14" type="ORF">B5E75_00930</name>
</gene>
<evidence type="ECO:0000313" key="15">
    <source>
        <dbReference type="Proteomes" id="UP000195305"/>
    </source>
</evidence>
<dbReference type="InterPro" id="IPR002528">
    <property type="entry name" value="MATE_fam"/>
</dbReference>
<dbReference type="OrthoDB" id="9776324at2"/>
<evidence type="ECO:0000256" key="10">
    <source>
        <dbReference type="ARBA" id="ARBA00023065"/>
    </source>
</evidence>
<protein>
    <recommendedName>
        <fullName evidence="4">Probable multidrug resistance protein NorM</fullName>
    </recommendedName>
    <alternativeName>
        <fullName evidence="12">Multidrug-efflux transporter</fullName>
    </alternativeName>
</protein>
<dbReference type="AlphaFoldDB" id="A0A1Y4T2I3"/>
<feature type="transmembrane region" description="Helical" evidence="13">
    <location>
        <begin position="12"/>
        <end position="29"/>
    </location>
</feature>
<dbReference type="PIRSF" id="PIRSF006603">
    <property type="entry name" value="DinF"/>
    <property type="match status" value="1"/>
</dbReference>
<dbReference type="Proteomes" id="UP000195305">
    <property type="component" value="Unassembled WGS sequence"/>
</dbReference>
<dbReference type="GO" id="GO:0005886">
    <property type="term" value="C:plasma membrane"/>
    <property type="evidence" value="ECO:0007669"/>
    <property type="project" value="UniProtKB-SubCell"/>
</dbReference>
<evidence type="ECO:0000256" key="9">
    <source>
        <dbReference type="ARBA" id="ARBA00022989"/>
    </source>
</evidence>
<keyword evidence="9 13" id="KW-1133">Transmembrane helix</keyword>
<dbReference type="EMBL" id="NFLJ01000002">
    <property type="protein sequence ID" value="OUQ36389.1"/>
    <property type="molecule type" value="Genomic_DNA"/>
</dbReference>
<comment type="similarity">
    <text evidence="3">Belongs to the multi antimicrobial extrusion (MATE) (TC 2.A.66.1) family.</text>
</comment>
<evidence type="ECO:0000256" key="7">
    <source>
        <dbReference type="ARBA" id="ARBA00022475"/>
    </source>
</evidence>
<dbReference type="NCBIfam" id="TIGR00797">
    <property type="entry name" value="matE"/>
    <property type="match status" value="1"/>
</dbReference>
<comment type="function">
    <text evidence="1">Multidrug efflux pump.</text>
</comment>
<evidence type="ECO:0000313" key="14">
    <source>
        <dbReference type="EMBL" id="OUQ36389.1"/>
    </source>
</evidence>
<dbReference type="GO" id="GO:0015297">
    <property type="term" value="F:antiporter activity"/>
    <property type="evidence" value="ECO:0007669"/>
    <property type="project" value="UniProtKB-KW"/>
</dbReference>
<feature type="transmembrane region" description="Helical" evidence="13">
    <location>
        <begin position="416"/>
        <end position="436"/>
    </location>
</feature>
<feature type="transmembrane region" description="Helical" evidence="13">
    <location>
        <begin position="387"/>
        <end position="410"/>
    </location>
</feature>
<sequence>MEDTNTMIEGSIAKKIIYFAIPLFLGNLFQQLYNTADSLIVGNFLGSSALAAVASSGNLIFLLVGFFNGLSVGAGVVIARFFGAHDHRRVRLSIHTTVALGIICGLVLTGVGVIFAPKILVLMGTPQDVLPDSIIYFRIYFMGSLAFVLYNAFTGILQALGDSKHPLYYLIISSVINVVLDIVLITVFHMGVDGAAIATVISQVVSAVLCFLYLLKHPSYPLVIKDIRFDIPMLKQVIQNGLPAGIQNSIIALANVVVQSYINSFGKMAVAGCGAYSKIEGFGFLPITCFALAMTTFVSQNMGAKKYDRVKKGTRFGIICSLILAQIIGIVIFIAAPFLISLFDSTVDVVGFGTAQARTVTLFYFLLAFSHCIAGILRGAGKSMVPMLVMMVFWCIVRVLYMSVALYFIHDIHLVFWAYPITWTCSSIVFLWFYLFSSWLPNHQSKPF</sequence>
<evidence type="ECO:0000256" key="1">
    <source>
        <dbReference type="ARBA" id="ARBA00003408"/>
    </source>
</evidence>
<reference evidence="14 15" key="1">
    <citation type="journal article" date="2018" name="BMC Genomics">
        <title>Whole genome sequencing and function prediction of 133 gut anaerobes isolated from chicken caecum in pure cultures.</title>
        <authorList>
            <person name="Medvecky M."/>
            <person name="Cejkova D."/>
            <person name="Polansky O."/>
            <person name="Karasova D."/>
            <person name="Kubasova T."/>
            <person name="Cizek A."/>
            <person name="Rychlik I."/>
        </authorList>
    </citation>
    <scope>NUCLEOTIDE SEQUENCE [LARGE SCALE GENOMIC DNA]</scope>
    <source>
        <strain evidence="14 15">An13</strain>
    </source>
</reference>
<feature type="transmembrane region" description="Helical" evidence="13">
    <location>
        <begin position="194"/>
        <end position="215"/>
    </location>
</feature>
<dbReference type="InterPro" id="IPR050222">
    <property type="entry name" value="MATE_MdtK"/>
</dbReference>
<proteinExistence type="inferred from homology"/>
<feature type="transmembrane region" description="Helical" evidence="13">
    <location>
        <begin position="60"/>
        <end position="82"/>
    </location>
</feature>
<dbReference type="Pfam" id="PF01554">
    <property type="entry name" value="MatE"/>
    <property type="match status" value="2"/>
</dbReference>
<accession>A0A1Y4T2I3</accession>
<keyword evidence="6" id="KW-0050">Antiport</keyword>
<feature type="transmembrane region" description="Helical" evidence="13">
    <location>
        <begin position="316"/>
        <end position="340"/>
    </location>
</feature>
<evidence type="ECO:0000256" key="8">
    <source>
        <dbReference type="ARBA" id="ARBA00022692"/>
    </source>
</evidence>
<keyword evidence="5" id="KW-0813">Transport</keyword>
<evidence type="ECO:0000256" key="4">
    <source>
        <dbReference type="ARBA" id="ARBA00020268"/>
    </source>
</evidence>
<feature type="transmembrane region" description="Helical" evidence="13">
    <location>
        <begin position="282"/>
        <end position="304"/>
    </location>
</feature>
<evidence type="ECO:0000256" key="13">
    <source>
        <dbReference type="SAM" id="Phobius"/>
    </source>
</evidence>
<dbReference type="PRINTS" id="PR00173">
    <property type="entry name" value="EDTRNSPORT"/>
</dbReference>
<dbReference type="PANTHER" id="PTHR43298:SF2">
    <property type="entry name" value="FMN_FAD EXPORTER YEEO-RELATED"/>
    <property type="match status" value="1"/>
</dbReference>
<evidence type="ECO:0000256" key="6">
    <source>
        <dbReference type="ARBA" id="ARBA00022449"/>
    </source>
</evidence>
<evidence type="ECO:0000256" key="2">
    <source>
        <dbReference type="ARBA" id="ARBA00004651"/>
    </source>
</evidence>
<feature type="transmembrane region" description="Helical" evidence="13">
    <location>
        <begin position="135"/>
        <end position="160"/>
    </location>
</feature>
<dbReference type="PANTHER" id="PTHR43298">
    <property type="entry name" value="MULTIDRUG RESISTANCE PROTEIN NORM-RELATED"/>
    <property type="match status" value="1"/>
</dbReference>
<evidence type="ECO:0000256" key="11">
    <source>
        <dbReference type="ARBA" id="ARBA00023136"/>
    </source>
</evidence>
<dbReference type="CDD" id="cd13138">
    <property type="entry name" value="MATE_yoeA_like"/>
    <property type="match status" value="1"/>
</dbReference>
<feature type="transmembrane region" description="Helical" evidence="13">
    <location>
        <begin position="94"/>
        <end position="115"/>
    </location>
</feature>
<organism evidence="14 15">
    <name type="scientific">Massilimicrobiota timonensis</name>
    <dbReference type="NCBI Taxonomy" id="1776392"/>
    <lineage>
        <taxon>Bacteria</taxon>
        <taxon>Bacillati</taxon>
        <taxon>Bacillota</taxon>
        <taxon>Erysipelotrichia</taxon>
        <taxon>Erysipelotrichales</taxon>
        <taxon>Erysipelotrichaceae</taxon>
        <taxon>Massilimicrobiota</taxon>
    </lineage>
</organism>
<name>A0A1Y4T2I3_9FIRM</name>
<comment type="subcellular location">
    <subcellularLocation>
        <location evidence="2">Cell membrane</location>
        <topology evidence="2">Multi-pass membrane protein</topology>
    </subcellularLocation>
</comment>
<keyword evidence="7" id="KW-1003">Cell membrane</keyword>
<dbReference type="InterPro" id="IPR048279">
    <property type="entry name" value="MdtK-like"/>
</dbReference>
<evidence type="ECO:0000256" key="5">
    <source>
        <dbReference type="ARBA" id="ARBA00022448"/>
    </source>
</evidence>
<dbReference type="GO" id="GO:0042910">
    <property type="term" value="F:xenobiotic transmembrane transporter activity"/>
    <property type="evidence" value="ECO:0007669"/>
    <property type="project" value="InterPro"/>
</dbReference>
<evidence type="ECO:0000256" key="12">
    <source>
        <dbReference type="ARBA" id="ARBA00031636"/>
    </source>
</evidence>
<comment type="caution">
    <text evidence="14">The sequence shown here is derived from an EMBL/GenBank/DDBJ whole genome shotgun (WGS) entry which is preliminary data.</text>
</comment>